<reference evidence="16 17" key="1">
    <citation type="journal article" date="2015" name="Nature">
        <title>rRNA introns, odd ribosomes, and small enigmatic genomes across a large radiation of phyla.</title>
        <authorList>
            <person name="Brown C.T."/>
            <person name="Hug L.A."/>
            <person name="Thomas B.C."/>
            <person name="Sharon I."/>
            <person name="Castelle C.J."/>
            <person name="Singh A."/>
            <person name="Wilkins M.J."/>
            <person name="Williams K.H."/>
            <person name="Banfield J.F."/>
        </authorList>
    </citation>
    <scope>NUCLEOTIDE SEQUENCE [LARGE SCALE GENOMIC DNA]</scope>
</reference>
<proteinExistence type="inferred from homology"/>
<dbReference type="GO" id="GO:0044205">
    <property type="term" value="P:'de novo' UMP biosynthetic process"/>
    <property type="evidence" value="ECO:0007669"/>
    <property type="project" value="UniProtKB-UniPathway"/>
</dbReference>
<dbReference type="GO" id="GO:0005737">
    <property type="term" value="C:cytoplasm"/>
    <property type="evidence" value="ECO:0007669"/>
    <property type="project" value="InterPro"/>
</dbReference>
<comment type="function">
    <text evidence="2">Catalyzes the conversion of dihydroorotate to orotate with quinone as electron acceptor.</text>
</comment>
<evidence type="ECO:0000313" key="16">
    <source>
        <dbReference type="EMBL" id="KKQ98765.1"/>
    </source>
</evidence>
<dbReference type="InterPro" id="IPR005719">
    <property type="entry name" value="Dihydroorotate_DH_2"/>
</dbReference>
<evidence type="ECO:0000256" key="12">
    <source>
        <dbReference type="ARBA" id="ARBA00023136"/>
    </source>
</evidence>
<dbReference type="InterPro" id="IPR001295">
    <property type="entry name" value="Dihydroorotate_DH_CS"/>
</dbReference>
<evidence type="ECO:0000256" key="2">
    <source>
        <dbReference type="ARBA" id="ARBA00003125"/>
    </source>
</evidence>
<accession>A0A0G0MEK3</accession>
<dbReference type="InterPro" id="IPR013785">
    <property type="entry name" value="Aldolase_TIM"/>
</dbReference>
<dbReference type="Proteomes" id="UP000034325">
    <property type="component" value="Unassembled WGS sequence"/>
</dbReference>
<keyword evidence="12" id="KW-0472">Membrane</keyword>
<dbReference type="EMBL" id="LBWA01000001">
    <property type="protein sequence ID" value="KKQ98765.1"/>
    <property type="molecule type" value="Genomic_DNA"/>
</dbReference>
<dbReference type="InterPro" id="IPR050074">
    <property type="entry name" value="DHO_dehydrogenase"/>
</dbReference>
<dbReference type="PATRIC" id="fig|1618549.4.peg.47"/>
<dbReference type="PIRSF" id="PIRSF000164">
    <property type="entry name" value="DHO_oxidase"/>
    <property type="match status" value="1"/>
</dbReference>
<dbReference type="PANTHER" id="PTHR48109">
    <property type="entry name" value="DIHYDROOROTATE DEHYDROGENASE (QUINONE), MITOCHONDRIAL-RELATED"/>
    <property type="match status" value="1"/>
</dbReference>
<evidence type="ECO:0000256" key="8">
    <source>
        <dbReference type="ARBA" id="ARBA00022630"/>
    </source>
</evidence>
<evidence type="ECO:0000256" key="1">
    <source>
        <dbReference type="ARBA" id="ARBA00001917"/>
    </source>
</evidence>
<comment type="similarity">
    <text evidence="5">Belongs to the dihydroorotate dehydrogenase family. Type 2 subfamily.</text>
</comment>
<dbReference type="GO" id="GO:0005886">
    <property type="term" value="C:plasma membrane"/>
    <property type="evidence" value="ECO:0007669"/>
    <property type="project" value="TreeGrafter"/>
</dbReference>
<keyword evidence="8" id="KW-0285">Flavoprotein</keyword>
<dbReference type="CDD" id="cd04738">
    <property type="entry name" value="DHOD_2_like"/>
    <property type="match status" value="1"/>
</dbReference>
<protein>
    <recommendedName>
        <fullName evidence="7 14">Dihydroorotate dehydrogenase (quinone)</fullName>
        <ecNumber evidence="6 14">1.3.5.2</ecNumber>
    </recommendedName>
</protein>
<evidence type="ECO:0000313" key="17">
    <source>
        <dbReference type="Proteomes" id="UP000034325"/>
    </source>
</evidence>
<dbReference type="UniPathway" id="UPA00070">
    <property type="reaction ID" value="UER00946"/>
</dbReference>
<dbReference type="Pfam" id="PF01180">
    <property type="entry name" value="DHO_dh"/>
    <property type="match status" value="1"/>
</dbReference>
<dbReference type="InterPro" id="IPR005720">
    <property type="entry name" value="Dihydroorotate_DH_cat"/>
</dbReference>
<evidence type="ECO:0000256" key="9">
    <source>
        <dbReference type="ARBA" id="ARBA00022643"/>
    </source>
</evidence>
<evidence type="ECO:0000256" key="10">
    <source>
        <dbReference type="ARBA" id="ARBA00022975"/>
    </source>
</evidence>
<dbReference type="GO" id="GO:0006207">
    <property type="term" value="P:'de novo' pyrimidine nucleobase biosynthetic process"/>
    <property type="evidence" value="ECO:0007669"/>
    <property type="project" value="UniProtKB-UniRule"/>
</dbReference>
<organism evidence="16 17">
    <name type="scientific">Candidatus Woesebacteria bacterium GW2011_GWA1_39_12</name>
    <dbReference type="NCBI Taxonomy" id="1618549"/>
    <lineage>
        <taxon>Bacteria</taxon>
        <taxon>Candidatus Woeseibacteriota</taxon>
    </lineage>
</organism>
<keyword evidence="10" id="KW-0665">Pyrimidine biosynthesis</keyword>
<comment type="cofactor">
    <cofactor evidence="1">
        <name>FMN</name>
        <dbReference type="ChEBI" id="CHEBI:58210"/>
    </cofactor>
</comment>
<dbReference type="Gene3D" id="3.20.20.70">
    <property type="entry name" value="Aldolase class I"/>
    <property type="match status" value="1"/>
</dbReference>
<dbReference type="PROSITE" id="PS00912">
    <property type="entry name" value="DHODEHASE_2"/>
    <property type="match status" value="1"/>
</dbReference>
<gene>
    <name evidence="16" type="ORF">UT23_C0001G0046</name>
</gene>
<keyword evidence="11" id="KW-0560">Oxidoreductase</keyword>
<evidence type="ECO:0000259" key="15">
    <source>
        <dbReference type="Pfam" id="PF01180"/>
    </source>
</evidence>
<dbReference type="InterPro" id="IPR012135">
    <property type="entry name" value="Dihydroorotate_DH_1_2"/>
</dbReference>
<evidence type="ECO:0000256" key="11">
    <source>
        <dbReference type="ARBA" id="ARBA00023002"/>
    </source>
</evidence>
<dbReference type="NCBIfam" id="NF003652">
    <property type="entry name" value="PRK05286.2-5"/>
    <property type="match status" value="1"/>
</dbReference>
<feature type="domain" description="Dihydroorotate dehydrogenase catalytic" evidence="15">
    <location>
        <begin position="43"/>
        <end position="339"/>
    </location>
</feature>
<dbReference type="PANTHER" id="PTHR48109:SF4">
    <property type="entry name" value="DIHYDROOROTATE DEHYDROGENASE (QUINONE), MITOCHONDRIAL"/>
    <property type="match status" value="1"/>
</dbReference>
<dbReference type="SUPFAM" id="SSF51395">
    <property type="entry name" value="FMN-linked oxidoreductases"/>
    <property type="match status" value="1"/>
</dbReference>
<dbReference type="GO" id="GO:0106430">
    <property type="term" value="F:dihydroorotate dehydrogenase (quinone) activity"/>
    <property type="evidence" value="ECO:0007669"/>
    <property type="project" value="UniProtKB-EC"/>
</dbReference>
<sequence length="347" mass="38388">MLRPILFSIDSEKIHDIFTQMGEGSENFDWLLESIFSFNDRGLNKNVLGVNFNNPIGLAAGFDYDGHLASVMKHIGFGFNTVGTVTAKAYGGNNKPRLGRLIKSRSLLVNKGFKSEGALKVAQRLDKKRLNGHTTGISVGSSNLPTINTINRAISDYIFTFNTFKDREYVSYFELNISCPNTAMTESFTTPKNLFNLIKAVTELNLKKPLFVKMPSEITPEQSDTLIEIGLKKAVRGYIFSNLVKDRGNKFFVPSEIEKVNNLKGNFSGKPTSENSNKLIAHSRKTFGKNIAIIGCGGVFDANDAIEKLKCGADLVQLITGMIFEGPQIAGDINSHLIKKYVHVKYS</sequence>
<evidence type="ECO:0000256" key="7">
    <source>
        <dbReference type="ARBA" id="ARBA00018366"/>
    </source>
</evidence>
<keyword evidence="9" id="KW-0288">FMN</keyword>
<evidence type="ECO:0000256" key="6">
    <source>
        <dbReference type="ARBA" id="ARBA00012791"/>
    </source>
</evidence>
<dbReference type="NCBIfam" id="TIGR01036">
    <property type="entry name" value="pyrD_sub2"/>
    <property type="match status" value="1"/>
</dbReference>
<comment type="pathway">
    <text evidence="4">Pyrimidine metabolism; UMP biosynthesis via de novo pathway; orotate from (S)-dihydroorotate (quinone route): step 1/1.</text>
</comment>
<dbReference type="AlphaFoldDB" id="A0A0G0MEK3"/>
<evidence type="ECO:0000256" key="5">
    <source>
        <dbReference type="ARBA" id="ARBA00005359"/>
    </source>
</evidence>
<evidence type="ECO:0000256" key="13">
    <source>
        <dbReference type="ARBA" id="ARBA00048639"/>
    </source>
</evidence>
<evidence type="ECO:0000256" key="3">
    <source>
        <dbReference type="ARBA" id="ARBA00004370"/>
    </source>
</evidence>
<evidence type="ECO:0000256" key="14">
    <source>
        <dbReference type="NCBIfam" id="TIGR01036"/>
    </source>
</evidence>
<dbReference type="EC" id="1.3.5.2" evidence="6 14"/>
<comment type="caution">
    <text evidence="16">The sequence shown here is derived from an EMBL/GenBank/DDBJ whole genome shotgun (WGS) entry which is preliminary data.</text>
</comment>
<comment type="subcellular location">
    <subcellularLocation>
        <location evidence="3">Membrane</location>
    </subcellularLocation>
</comment>
<name>A0A0G0MEK3_9BACT</name>
<comment type="catalytic activity">
    <reaction evidence="13">
        <text>(S)-dihydroorotate + a quinone = orotate + a quinol</text>
        <dbReference type="Rhea" id="RHEA:30187"/>
        <dbReference type="ChEBI" id="CHEBI:24646"/>
        <dbReference type="ChEBI" id="CHEBI:30839"/>
        <dbReference type="ChEBI" id="CHEBI:30864"/>
        <dbReference type="ChEBI" id="CHEBI:132124"/>
        <dbReference type="EC" id="1.3.5.2"/>
    </reaction>
</comment>
<evidence type="ECO:0000256" key="4">
    <source>
        <dbReference type="ARBA" id="ARBA00005161"/>
    </source>
</evidence>